<reference evidence="2" key="1">
    <citation type="journal article" date="2022" name="Mol. Ecol. Resour.">
        <title>The genomes of chicory, endive, great burdock and yacon provide insights into Asteraceae palaeo-polyploidization history and plant inulin production.</title>
        <authorList>
            <person name="Fan W."/>
            <person name="Wang S."/>
            <person name="Wang H."/>
            <person name="Wang A."/>
            <person name="Jiang F."/>
            <person name="Liu H."/>
            <person name="Zhao H."/>
            <person name="Xu D."/>
            <person name="Zhang Y."/>
        </authorList>
    </citation>
    <scope>NUCLEOTIDE SEQUENCE [LARGE SCALE GENOMIC DNA]</scope>
    <source>
        <strain evidence="2">cv. Yunnan</strain>
    </source>
</reference>
<name>A0ACB9A759_9ASTR</name>
<proteinExistence type="predicted"/>
<sequence>MTISDISIPMEIIEDEDVFLLAKGANPYAITNVSHYAYQNDKKYDDAKSCSKDQELNSCSKSASMGSHCALKITKIIWTKGLRKKFLKAIGKIGIDNATPKKILEVMKVDGLTRDQVSSHLQKHRILLKKIANANCGVQAASKPSLLESSMVKGACSNISSSMLNQEHMNWPSDSGMHTTNPTHLDTSSSCFPIPETANFNATISSPSTLSRSLPYEGYSMQTMANNLDGQRNLIHANSVNSINSGFVHGLHGFIYHYGGCSPQIHPYKNIEIGSSSGEHLRRELGMSLDQENPTKIGNLSNSSFVENYNKSGNNYSSQNEFGEMGSFYGSDWNGNMENGIGEDDLVLTETDITSLLSYADDDNSEYRATSNNLPVTLEPPIQDGVNFPNIVSYDSNLNEETTSVSQHQTLDGCLPGFDATSNMVNTLSMKKS</sequence>
<gene>
    <name evidence="1" type="ORF">L1987_76060</name>
</gene>
<accession>A0ACB9A759</accession>
<comment type="caution">
    <text evidence="1">The sequence shown here is derived from an EMBL/GenBank/DDBJ whole genome shotgun (WGS) entry which is preliminary data.</text>
</comment>
<evidence type="ECO:0000313" key="1">
    <source>
        <dbReference type="EMBL" id="KAI3705816.1"/>
    </source>
</evidence>
<dbReference type="Proteomes" id="UP001056120">
    <property type="component" value="Linkage Group LG25"/>
</dbReference>
<dbReference type="EMBL" id="CM042042">
    <property type="protein sequence ID" value="KAI3705816.1"/>
    <property type="molecule type" value="Genomic_DNA"/>
</dbReference>
<organism evidence="1 2">
    <name type="scientific">Smallanthus sonchifolius</name>
    <dbReference type="NCBI Taxonomy" id="185202"/>
    <lineage>
        <taxon>Eukaryota</taxon>
        <taxon>Viridiplantae</taxon>
        <taxon>Streptophyta</taxon>
        <taxon>Embryophyta</taxon>
        <taxon>Tracheophyta</taxon>
        <taxon>Spermatophyta</taxon>
        <taxon>Magnoliopsida</taxon>
        <taxon>eudicotyledons</taxon>
        <taxon>Gunneridae</taxon>
        <taxon>Pentapetalae</taxon>
        <taxon>asterids</taxon>
        <taxon>campanulids</taxon>
        <taxon>Asterales</taxon>
        <taxon>Asteraceae</taxon>
        <taxon>Asteroideae</taxon>
        <taxon>Heliantheae alliance</taxon>
        <taxon>Millerieae</taxon>
        <taxon>Smallanthus</taxon>
    </lineage>
</organism>
<reference evidence="1 2" key="2">
    <citation type="journal article" date="2022" name="Mol. Ecol. Resour.">
        <title>The genomes of chicory, endive, great burdock and yacon provide insights into Asteraceae paleo-polyploidization history and plant inulin production.</title>
        <authorList>
            <person name="Fan W."/>
            <person name="Wang S."/>
            <person name="Wang H."/>
            <person name="Wang A."/>
            <person name="Jiang F."/>
            <person name="Liu H."/>
            <person name="Zhao H."/>
            <person name="Xu D."/>
            <person name="Zhang Y."/>
        </authorList>
    </citation>
    <scope>NUCLEOTIDE SEQUENCE [LARGE SCALE GENOMIC DNA]</scope>
    <source>
        <strain evidence="2">cv. Yunnan</strain>
        <tissue evidence="1">Leaves</tissue>
    </source>
</reference>
<evidence type="ECO:0000313" key="2">
    <source>
        <dbReference type="Proteomes" id="UP001056120"/>
    </source>
</evidence>
<keyword evidence="2" id="KW-1185">Reference proteome</keyword>
<protein>
    <submittedName>
        <fullName evidence="1">Uncharacterized protein</fullName>
    </submittedName>
</protein>